<protein>
    <submittedName>
        <fullName evidence="2">BLUF domain-containing protein</fullName>
    </submittedName>
</protein>
<dbReference type="PROSITE" id="PS50925">
    <property type="entry name" value="BLUF"/>
    <property type="match status" value="1"/>
</dbReference>
<dbReference type="EMBL" id="JBIMPR010000003">
    <property type="protein sequence ID" value="MFH5773648.1"/>
    <property type="molecule type" value="Genomic_DNA"/>
</dbReference>
<dbReference type="Proteomes" id="UP001609376">
    <property type="component" value="Unassembled WGS sequence"/>
</dbReference>
<reference evidence="2 3" key="1">
    <citation type="submission" date="2024-10" db="EMBL/GenBank/DDBJ databases">
        <title>Paracoccus drimophilus sp. nov., a novel bacterium from corn roots in Hunan.</title>
        <authorList>
            <person name="Li X."/>
        </authorList>
    </citation>
    <scope>NUCLEOTIDE SEQUENCE [LARGE SCALE GENOMIC DNA]</scope>
    <source>
        <strain evidence="2 3">NGMCC 1.201697</strain>
    </source>
</reference>
<evidence type="ECO:0000313" key="3">
    <source>
        <dbReference type="Proteomes" id="UP001609376"/>
    </source>
</evidence>
<dbReference type="SUPFAM" id="SSF54975">
    <property type="entry name" value="Acylphosphatase/BLUF domain-like"/>
    <property type="match status" value="1"/>
</dbReference>
<accession>A0ABW7LJT0</accession>
<name>A0ABW7LJT0_9RHOB</name>
<dbReference type="Pfam" id="PF04940">
    <property type="entry name" value="BLUF"/>
    <property type="match status" value="1"/>
</dbReference>
<organism evidence="2 3">
    <name type="scientific">Paracoccus broussonetiae subsp. drimophilus</name>
    <dbReference type="NCBI Taxonomy" id="3373869"/>
    <lineage>
        <taxon>Bacteria</taxon>
        <taxon>Pseudomonadati</taxon>
        <taxon>Pseudomonadota</taxon>
        <taxon>Alphaproteobacteria</taxon>
        <taxon>Rhodobacterales</taxon>
        <taxon>Paracoccaceae</taxon>
        <taxon>Paracoccus</taxon>
        <taxon>Paracoccus broussonetiae</taxon>
    </lineage>
</organism>
<dbReference type="RefSeq" id="WP_395132511.1">
    <property type="nucleotide sequence ID" value="NZ_JBIMPR010000003.1"/>
</dbReference>
<dbReference type="SMART" id="SM01034">
    <property type="entry name" value="BLUF"/>
    <property type="match status" value="1"/>
</dbReference>
<gene>
    <name evidence="2" type="ORF">ACHFJ0_05300</name>
</gene>
<dbReference type="InterPro" id="IPR007024">
    <property type="entry name" value="BLUF_domain"/>
</dbReference>
<keyword evidence="3" id="KW-1185">Reference proteome</keyword>
<dbReference type="InterPro" id="IPR036046">
    <property type="entry name" value="Acylphosphatase-like_dom_sf"/>
</dbReference>
<evidence type="ECO:0000259" key="1">
    <source>
        <dbReference type="PROSITE" id="PS50925"/>
    </source>
</evidence>
<proteinExistence type="predicted"/>
<comment type="caution">
    <text evidence="2">The sequence shown here is derived from an EMBL/GenBank/DDBJ whole genome shotgun (WGS) entry which is preliminary data.</text>
</comment>
<sequence>METSFFLYRSRTSLTARSTGCADILAESRARNSVLDLTGYLHLEDGSFYQWLEGPSDALADVGDLIVADPRHRDVEFLWQGTQRGRQFSNWKMGFGTSTAGILFDWVAEQGVQVSDQTSFAQGLLDFMLSELRAASA</sequence>
<evidence type="ECO:0000313" key="2">
    <source>
        <dbReference type="EMBL" id="MFH5773648.1"/>
    </source>
</evidence>
<dbReference type="Gene3D" id="3.30.70.100">
    <property type="match status" value="1"/>
</dbReference>
<feature type="domain" description="BLUF" evidence="1">
    <location>
        <begin position="3"/>
        <end position="94"/>
    </location>
</feature>